<keyword evidence="1" id="KW-1133">Transmembrane helix</keyword>
<feature type="transmembrane region" description="Helical" evidence="1">
    <location>
        <begin position="6"/>
        <end position="27"/>
    </location>
</feature>
<name>A0A9W5VW02_9ACTO</name>
<organism evidence="2 3">
    <name type="scientific">Gleimia europaea ACS-120-V-Col10b</name>
    <dbReference type="NCBI Taxonomy" id="883069"/>
    <lineage>
        <taxon>Bacteria</taxon>
        <taxon>Bacillati</taxon>
        <taxon>Actinomycetota</taxon>
        <taxon>Actinomycetes</taxon>
        <taxon>Actinomycetales</taxon>
        <taxon>Actinomycetaceae</taxon>
        <taxon>Gleimia</taxon>
    </lineage>
</organism>
<evidence type="ECO:0008006" key="4">
    <source>
        <dbReference type="Google" id="ProtNLM"/>
    </source>
</evidence>
<dbReference type="RefSeq" id="WP_016443477.1">
    <property type="nucleotide sequence ID" value="NZ_KE150266.1"/>
</dbReference>
<reference evidence="2 3" key="1">
    <citation type="submission" date="2013-05" db="EMBL/GenBank/DDBJ databases">
        <title>The Genome Sequence of Actinomyces europaeus ACS-120-V-COL10B.</title>
        <authorList>
            <consortium name="The Broad Institute Genomics Platform"/>
            <person name="Earl A."/>
            <person name="Ward D."/>
            <person name="Feldgarden M."/>
            <person name="Gevers D."/>
            <person name="Saerens B."/>
            <person name="Vaneechoutte M."/>
            <person name="Walker B."/>
            <person name="Young S."/>
            <person name="Zeng Q."/>
            <person name="Gargeya S."/>
            <person name="Fitzgerald M."/>
            <person name="Haas B."/>
            <person name="Abouelleil A."/>
            <person name="Allen A.W."/>
            <person name="Alvarado L."/>
            <person name="Arachchi H.M."/>
            <person name="Berlin A.M."/>
            <person name="Chapman S.B."/>
            <person name="Gainer-Dewar J."/>
            <person name="Goldberg J."/>
            <person name="Griggs A."/>
            <person name="Gujja S."/>
            <person name="Hansen M."/>
            <person name="Howarth C."/>
            <person name="Imamovic A."/>
            <person name="Ireland A."/>
            <person name="Larimer J."/>
            <person name="McCowan C."/>
            <person name="Murphy C."/>
            <person name="Pearson M."/>
            <person name="Poon T.W."/>
            <person name="Priest M."/>
            <person name="Roberts A."/>
            <person name="Saif S."/>
            <person name="Shea T."/>
            <person name="Sisk P."/>
            <person name="Sykes S."/>
            <person name="Wortman J."/>
            <person name="Nusbaum C."/>
            <person name="Birren B."/>
        </authorList>
    </citation>
    <scope>NUCLEOTIDE SEQUENCE [LARGE SCALE GENOMIC DNA]</scope>
    <source>
        <strain evidence="2 3">ACS-120-V-Col10b</strain>
    </source>
</reference>
<dbReference type="OrthoDB" id="6712920at2"/>
<sequence length="47" mass="4903">MEPASIILMVLTILVVWGGLVASVVALQKSDIPEPQIEGEPTGALTD</sequence>
<proteinExistence type="predicted"/>
<accession>A0A9W5VW02</accession>
<dbReference type="InterPro" id="IPR031596">
    <property type="entry name" value="MaAIMP_sms"/>
</dbReference>
<protein>
    <recommendedName>
        <fullName evidence="4">Methionine/alanine importer small subunit</fullName>
    </recommendedName>
</protein>
<evidence type="ECO:0000313" key="2">
    <source>
        <dbReference type="EMBL" id="EPD30365.1"/>
    </source>
</evidence>
<gene>
    <name evidence="2" type="ORF">HMPREF9238_00103</name>
</gene>
<dbReference type="AlphaFoldDB" id="A0A9W5VW02"/>
<dbReference type="EMBL" id="AGWN01000001">
    <property type="protein sequence ID" value="EPD30365.1"/>
    <property type="molecule type" value="Genomic_DNA"/>
</dbReference>
<keyword evidence="1" id="KW-0812">Transmembrane</keyword>
<dbReference type="Proteomes" id="UP000014387">
    <property type="component" value="Unassembled WGS sequence"/>
</dbReference>
<evidence type="ECO:0000256" key="1">
    <source>
        <dbReference type="SAM" id="Phobius"/>
    </source>
</evidence>
<evidence type="ECO:0000313" key="3">
    <source>
        <dbReference type="Proteomes" id="UP000014387"/>
    </source>
</evidence>
<comment type="caution">
    <text evidence="2">The sequence shown here is derived from an EMBL/GenBank/DDBJ whole genome shotgun (WGS) entry which is preliminary data.</text>
</comment>
<dbReference type="Pfam" id="PF16951">
    <property type="entry name" value="MaAIMP_sms"/>
    <property type="match status" value="1"/>
</dbReference>
<keyword evidence="1" id="KW-0472">Membrane</keyword>
<dbReference type="NCBIfam" id="NF033493">
    <property type="entry name" value="MetS_like_NSS"/>
    <property type="match status" value="1"/>
</dbReference>
<keyword evidence="3" id="KW-1185">Reference proteome</keyword>